<keyword evidence="2" id="KW-1185">Reference proteome</keyword>
<accession>A0A7J0E7N1</accession>
<evidence type="ECO:0000313" key="2">
    <source>
        <dbReference type="Proteomes" id="UP000585474"/>
    </source>
</evidence>
<protein>
    <submittedName>
        <fullName evidence="1">Uncharacterized protein</fullName>
    </submittedName>
</protein>
<comment type="caution">
    <text evidence="1">The sequence shown here is derived from an EMBL/GenBank/DDBJ whole genome shotgun (WGS) entry which is preliminary data.</text>
</comment>
<name>A0A7J0E7N1_9ERIC</name>
<dbReference type="Proteomes" id="UP000585474">
    <property type="component" value="Unassembled WGS sequence"/>
</dbReference>
<reference evidence="1 2" key="1">
    <citation type="submission" date="2019-07" db="EMBL/GenBank/DDBJ databases">
        <title>De Novo Assembly of kiwifruit Actinidia rufa.</title>
        <authorList>
            <person name="Sugita-Konishi S."/>
            <person name="Sato K."/>
            <person name="Mori E."/>
            <person name="Abe Y."/>
            <person name="Kisaki G."/>
            <person name="Hamano K."/>
            <person name="Suezawa K."/>
            <person name="Otani M."/>
            <person name="Fukuda T."/>
            <person name="Manabe T."/>
            <person name="Gomi K."/>
            <person name="Tabuchi M."/>
            <person name="Akimitsu K."/>
            <person name="Kataoka I."/>
        </authorList>
    </citation>
    <scope>NUCLEOTIDE SEQUENCE [LARGE SCALE GENOMIC DNA]</scope>
    <source>
        <strain evidence="2">cv. Fuchu</strain>
    </source>
</reference>
<evidence type="ECO:0000313" key="1">
    <source>
        <dbReference type="EMBL" id="GFY82491.1"/>
    </source>
</evidence>
<organism evidence="1 2">
    <name type="scientific">Actinidia rufa</name>
    <dbReference type="NCBI Taxonomy" id="165716"/>
    <lineage>
        <taxon>Eukaryota</taxon>
        <taxon>Viridiplantae</taxon>
        <taxon>Streptophyta</taxon>
        <taxon>Embryophyta</taxon>
        <taxon>Tracheophyta</taxon>
        <taxon>Spermatophyta</taxon>
        <taxon>Magnoliopsida</taxon>
        <taxon>eudicotyledons</taxon>
        <taxon>Gunneridae</taxon>
        <taxon>Pentapetalae</taxon>
        <taxon>asterids</taxon>
        <taxon>Ericales</taxon>
        <taxon>Actinidiaceae</taxon>
        <taxon>Actinidia</taxon>
    </lineage>
</organism>
<gene>
    <name evidence="1" type="ORF">Acr_02g0007310</name>
</gene>
<dbReference type="EMBL" id="BJWL01000002">
    <property type="protein sequence ID" value="GFY82491.1"/>
    <property type="molecule type" value="Genomic_DNA"/>
</dbReference>
<sequence>MCGYGFVELGGGLPWQPWDSMPGGGREGAAGCGVRGAMRCGSKGGERKEIEMAVDG</sequence>
<dbReference type="AlphaFoldDB" id="A0A7J0E7N1"/>
<proteinExistence type="predicted"/>